<dbReference type="PANTHER" id="PTHR23501">
    <property type="entry name" value="MAJOR FACILITATOR SUPERFAMILY"/>
    <property type="match status" value="1"/>
</dbReference>
<evidence type="ECO:0000256" key="2">
    <source>
        <dbReference type="ARBA" id="ARBA00022692"/>
    </source>
</evidence>
<feature type="transmembrane region" description="Helical" evidence="5">
    <location>
        <begin position="388"/>
        <end position="408"/>
    </location>
</feature>
<dbReference type="Pfam" id="PF07690">
    <property type="entry name" value="MFS_1"/>
    <property type="match status" value="1"/>
</dbReference>
<protein>
    <submittedName>
        <fullName evidence="7">Putative major facilitator superfamily transporter protein</fullName>
    </submittedName>
</protein>
<evidence type="ECO:0000256" key="4">
    <source>
        <dbReference type="ARBA" id="ARBA00023136"/>
    </source>
</evidence>
<comment type="caution">
    <text evidence="7">The sequence shown here is derived from an EMBL/GenBank/DDBJ whole genome shotgun (WGS) entry which is preliminary data.</text>
</comment>
<keyword evidence="2 5" id="KW-0812">Transmembrane</keyword>
<comment type="subcellular location">
    <subcellularLocation>
        <location evidence="1">Membrane</location>
        <topology evidence="1">Multi-pass membrane protein</topology>
    </subcellularLocation>
</comment>
<dbReference type="InterPro" id="IPR020846">
    <property type="entry name" value="MFS_dom"/>
</dbReference>
<evidence type="ECO:0000256" key="5">
    <source>
        <dbReference type="SAM" id="Phobius"/>
    </source>
</evidence>
<keyword evidence="8" id="KW-1185">Reference proteome</keyword>
<proteinExistence type="predicted"/>
<evidence type="ECO:0000313" key="8">
    <source>
        <dbReference type="Proteomes" id="UP000531561"/>
    </source>
</evidence>
<feature type="domain" description="Major facilitator superfamily (MFS) profile" evidence="6">
    <location>
        <begin position="65"/>
        <end position="531"/>
    </location>
</feature>
<accession>A0A8H6EJE8</accession>
<dbReference type="GO" id="GO:0005886">
    <property type="term" value="C:plasma membrane"/>
    <property type="evidence" value="ECO:0007669"/>
    <property type="project" value="TreeGrafter"/>
</dbReference>
<dbReference type="AlphaFoldDB" id="A0A8H6EJE8"/>
<dbReference type="SUPFAM" id="SSF103473">
    <property type="entry name" value="MFS general substrate transporter"/>
    <property type="match status" value="1"/>
</dbReference>
<evidence type="ECO:0000256" key="1">
    <source>
        <dbReference type="ARBA" id="ARBA00004141"/>
    </source>
</evidence>
<evidence type="ECO:0000259" key="6">
    <source>
        <dbReference type="PROSITE" id="PS50850"/>
    </source>
</evidence>
<dbReference type="Gene3D" id="1.20.1250.20">
    <property type="entry name" value="MFS general substrate transporter like domains"/>
    <property type="match status" value="1"/>
</dbReference>
<evidence type="ECO:0000256" key="3">
    <source>
        <dbReference type="ARBA" id="ARBA00022989"/>
    </source>
</evidence>
<feature type="transmembrane region" description="Helical" evidence="5">
    <location>
        <begin position="211"/>
        <end position="234"/>
    </location>
</feature>
<dbReference type="Proteomes" id="UP000531561">
    <property type="component" value="Unassembled WGS sequence"/>
</dbReference>
<keyword evidence="4 5" id="KW-0472">Membrane</keyword>
<feature type="transmembrane region" description="Helical" evidence="5">
    <location>
        <begin position="255"/>
        <end position="274"/>
    </location>
</feature>
<organism evidence="7 8">
    <name type="scientific">Botrytis fragariae</name>
    <dbReference type="NCBI Taxonomy" id="1964551"/>
    <lineage>
        <taxon>Eukaryota</taxon>
        <taxon>Fungi</taxon>
        <taxon>Dikarya</taxon>
        <taxon>Ascomycota</taxon>
        <taxon>Pezizomycotina</taxon>
        <taxon>Leotiomycetes</taxon>
        <taxon>Helotiales</taxon>
        <taxon>Sclerotiniaceae</taxon>
        <taxon>Botrytis</taxon>
    </lineage>
</organism>
<dbReference type="RefSeq" id="XP_037193026.1">
    <property type="nucleotide sequence ID" value="XM_037334492.1"/>
</dbReference>
<dbReference type="PANTHER" id="PTHR23501:SF49">
    <property type="entry name" value="MAJOR FACILITATOR SUPERFAMILY (MFS) PROFILE DOMAIN-CONTAINING PROTEIN"/>
    <property type="match status" value="1"/>
</dbReference>
<dbReference type="EMBL" id="JABFCT010000007">
    <property type="protein sequence ID" value="KAF5874080.1"/>
    <property type="molecule type" value="Genomic_DNA"/>
</dbReference>
<gene>
    <name evidence="7" type="ORF">Bfra_004087</name>
</gene>
<sequence>MATPILTSIDPLFEAMMRDNSIHEKTSLDEGIESKNNYHDNNSPNSGPIEDVESRYPGPLGFALLLPGVCLAAFIVALGRSIVATVIPQITEHFGSPEDVGWYGSAYLLTACAFQPLFGRVYTHFNIRNAYLLSLRVFEFGSLLCGVERNSTALIVGRAISGVGEAGIIAGNLNIISLGAPLKKRPLVRFAFGIGFVCGPIIGGTLISRVSWRWCFCFNLPVGAVTLVALLCFFHPKKSLRACEQLKKRLLHLDLVVNILTMAAVIMLLLALQWGGFSMPWSSSRIIGLVVGFGVVSILFLIWQWYYGTEALLPLRMITQRNVFAAIASSFFQSGAVLVYTHYLPYWFQAIKNASPLRSGIDTIPYVASSFVAAICGAIMVKKSGYLNIPSLAGSIIASVGVGLLYTLHEYTPTARWVGFEILGTAKAATLITEEVLIGTALILFSQNLSGAIFVSVESSILRNKLLVGFHDPQFAGVNIQLQPLLTLYNSALQNVFIMAVPMSVLVLICAIPLEWRDLREKQREQSQADI</sequence>
<feature type="transmembrane region" description="Helical" evidence="5">
    <location>
        <begin position="286"/>
        <end position="303"/>
    </location>
</feature>
<dbReference type="InterPro" id="IPR036259">
    <property type="entry name" value="MFS_trans_sf"/>
</dbReference>
<feature type="transmembrane region" description="Helical" evidence="5">
    <location>
        <begin position="492"/>
        <end position="514"/>
    </location>
</feature>
<keyword evidence="3 5" id="KW-1133">Transmembrane helix</keyword>
<dbReference type="GeneID" id="59258184"/>
<evidence type="ECO:0000313" key="7">
    <source>
        <dbReference type="EMBL" id="KAF5874080.1"/>
    </source>
</evidence>
<dbReference type="GO" id="GO:0022857">
    <property type="term" value="F:transmembrane transporter activity"/>
    <property type="evidence" value="ECO:0007669"/>
    <property type="project" value="InterPro"/>
</dbReference>
<dbReference type="OrthoDB" id="10021397at2759"/>
<reference evidence="7 8" key="1">
    <citation type="journal article" date="2020" name="Phytopathology">
        <title>A high-quality genome resource of Botrytis fragariae, a new and rapidly spreading fungal pathogen causing strawberry gray mold in the U.S.A.</title>
        <authorList>
            <person name="Wu Y."/>
            <person name="Saski C.A."/>
            <person name="Schnabel G."/>
            <person name="Xiao S."/>
            <person name="Hu M."/>
        </authorList>
    </citation>
    <scope>NUCLEOTIDE SEQUENCE [LARGE SCALE GENOMIC DNA]</scope>
    <source>
        <strain evidence="7 8">BVB16</strain>
    </source>
</reference>
<dbReference type="InterPro" id="IPR011701">
    <property type="entry name" value="MFS"/>
</dbReference>
<feature type="transmembrane region" description="Helical" evidence="5">
    <location>
        <begin position="187"/>
        <end position="205"/>
    </location>
</feature>
<feature type="transmembrane region" description="Helical" evidence="5">
    <location>
        <begin position="60"/>
        <end position="79"/>
    </location>
</feature>
<feature type="transmembrane region" description="Helical" evidence="5">
    <location>
        <begin position="363"/>
        <end position="381"/>
    </location>
</feature>
<dbReference type="PROSITE" id="PS50850">
    <property type="entry name" value="MFS"/>
    <property type="match status" value="1"/>
</dbReference>
<feature type="transmembrane region" description="Helical" evidence="5">
    <location>
        <begin position="323"/>
        <end position="343"/>
    </location>
</feature>
<name>A0A8H6EJE8_9HELO</name>